<evidence type="ECO:0000313" key="3">
    <source>
        <dbReference type="Proteomes" id="UP001592531"/>
    </source>
</evidence>
<name>A0ABV6W4F2_9ACTN</name>
<dbReference type="InterPro" id="IPR036397">
    <property type="entry name" value="RNaseH_sf"/>
</dbReference>
<evidence type="ECO:0000313" key="2">
    <source>
        <dbReference type="EMBL" id="MFC1420882.1"/>
    </source>
</evidence>
<organism evidence="2 3">
    <name type="scientific">Streptacidiphilus cavernicola</name>
    <dbReference type="NCBI Taxonomy" id="3342716"/>
    <lineage>
        <taxon>Bacteria</taxon>
        <taxon>Bacillati</taxon>
        <taxon>Actinomycetota</taxon>
        <taxon>Actinomycetes</taxon>
        <taxon>Kitasatosporales</taxon>
        <taxon>Streptomycetaceae</taxon>
        <taxon>Streptacidiphilus</taxon>
    </lineage>
</organism>
<feature type="domain" description="Tc1-like transposase DDE" evidence="1">
    <location>
        <begin position="5"/>
        <end position="145"/>
    </location>
</feature>
<gene>
    <name evidence="2" type="ORF">ACEZDE_30180</name>
</gene>
<accession>A0ABV6W4F2</accession>
<dbReference type="RefSeq" id="WP_380543006.1">
    <property type="nucleotide sequence ID" value="NZ_JBHFAB010000031.1"/>
</dbReference>
<dbReference type="Gene3D" id="3.30.420.10">
    <property type="entry name" value="Ribonuclease H-like superfamily/Ribonuclease H"/>
    <property type="match status" value="1"/>
</dbReference>
<evidence type="ECO:0000259" key="1">
    <source>
        <dbReference type="Pfam" id="PF13358"/>
    </source>
</evidence>
<sequence length="182" mass="21083">MTPPTARTWSRRGTTPVIHVRARSQRRISIAALTCYKPGERSRLVYRPIVHPDHKAGGRRSFAWTDYRDLLVDAHQQLGRSIVLVWDNLNVHRDARMRAFIDTHDWITAYHLPPYTPQLNPVEGIWSLLRRRCQTNTAFTDPEHLMRALRHSLRQVQYRSDIIDGCPTATGLTLTTSQLQPQ</sequence>
<dbReference type="Proteomes" id="UP001592531">
    <property type="component" value="Unassembled WGS sequence"/>
</dbReference>
<keyword evidence="3" id="KW-1185">Reference proteome</keyword>
<comment type="caution">
    <text evidence="2">The sequence shown here is derived from an EMBL/GenBank/DDBJ whole genome shotgun (WGS) entry which is preliminary data.</text>
</comment>
<proteinExistence type="predicted"/>
<reference evidence="2 3" key="1">
    <citation type="submission" date="2024-09" db="EMBL/GenBank/DDBJ databases">
        <authorList>
            <person name="Lee S.D."/>
        </authorList>
    </citation>
    <scope>NUCLEOTIDE SEQUENCE [LARGE SCALE GENOMIC DNA]</scope>
    <source>
        <strain evidence="2 3">N8-3</strain>
    </source>
</reference>
<dbReference type="Pfam" id="PF13358">
    <property type="entry name" value="DDE_3"/>
    <property type="match status" value="1"/>
</dbReference>
<dbReference type="InterPro" id="IPR038717">
    <property type="entry name" value="Tc1-like_DDE_dom"/>
</dbReference>
<protein>
    <submittedName>
        <fullName evidence="2">Transposase</fullName>
    </submittedName>
</protein>
<dbReference type="EMBL" id="JBHFAB010000031">
    <property type="protein sequence ID" value="MFC1420882.1"/>
    <property type="molecule type" value="Genomic_DNA"/>
</dbReference>